<keyword evidence="2" id="KW-1185">Reference proteome</keyword>
<dbReference type="Pfam" id="PF04796">
    <property type="entry name" value="RepA_C"/>
    <property type="match status" value="1"/>
</dbReference>
<comment type="caution">
    <text evidence="1">The sequence shown here is derived from an EMBL/GenBank/DDBJ whole genome shotgun (WGS) entry which is preliminary data.</text>
</comment>
<reference evidence="1 2" key="1">
    <citation type="submission" date="2021-03" db="EMBL/GenBank/DDBJ databases">
        <title>Fibrella sp. HMF5405 genome sequencing and assembly.</title>
        <authorList>
            <person name="Kang H."/>
            <person name="Kim H."/>
            <person name="Bae S."/>
            <person name="Joh K."/>
        </authorList>
    </citation>
    <scope>NUCLEOTIDE SEQUENCE [LARGE SCALE GENOMIC DNA]</scope>
    <source>
        <strain evidence="1 2">HMF5405</strain>
    </source>
</reference>
<name>A0ABS3JVR4_9BACT</name>
<evidence type="ECO:0000313" key="2">
    <source>
        <dbReference type="Proteomes" id="UP000664628"/>
    </source>
</evidence>
<dbReference type="RefSeq" id="WP_207332964.1">
    <property type="nucleotide sequence ID" value="NZ_JAFMYW010000018.1"/>
</dbReference>
<sequence>MADPKQDPKQDISKIAKRRTKLTYEAFQEEPDDREMLFQAAAMCHTYFPRREPDLEPHETWEQRSGKFVLYITPQPFPDPQTGEKTYSGLPYGPKARVLLANLNTIAIQRQTRTIEIANNPAKFLKDIGLTDGGNQLAVIQEQMQRLSNCVLRTFYLDEQEETGETVPIITRTKRNQWTSQITLSEEYFKHLSDHPVPLARTHLAALSNNATALDLYCFLAHRLHRIPPGKPQFLAWKTLKDQFGQEYTRMTDFRYNFLKTWQSVHCLYTDAKVEQKGTKGLLLHFSLPPIPKKLIINGIDLK</sequence>
<gene>
    <name evidence="1" type="ORF">J2I46_30845</name>
</gene>
<proteinExistence type="predicted"/>
<dbReference type="EMBL" id="JAFMYW010000018">
    <property type="protein sequence ID" value="MBO0953012.1"/>
    <property type="molecule type" value="Genomic_DNA"/>
</dbReference>
<protein>
    <submittedName>
        <fullName evidence="1">Plasmid encoded RepA protein</fullName>
    </submittedName>
</protein>
<dbReference type="InterPro" id="IPR006881">
    <property type="entry name" value="RepA_C"/>
</dbReference>
<dbReference type="Proteomes" id="UP000664628">
    <property type="component" value="Unassembled WGS sequence"/>
</dbReference>
<evidence type="ECO:0000313" key="1">
    <source>
        <dbReference type="EMBL" id="MBO0953012.1"/>
    </source>
</evidence>
<organism evidence="1 2">
    <name type="scientific">Fibrella forsythiae</name>
    <dbReference type="NCBI Taxonomy" id="2817061"/>
    <lineage>
        <taxon>Bacteria</taxon>
        <taxon>Pseudomonadati</taxon>
        <taxon>Bacteroidota</taxon>
        <taxon>Cytophagia</taxon>
        <taxon>Cytophagales</taxon>
        <taxon>Spirosomataceae</taxon>
        <taxon>Fibrella</taxon>
    </lineage>
</organism>
<accession>A0ABS3JVR4</accession>